<proteinExistence type="predicted"/>
<accession>A0ABY7VI73</accession>
<evidence type="ECO:0000256" key="1">
    <source>
        <dbReference type="SAM" id="Phobius"/>
    </source>
</evidence>
<sequence length="163" mass="17579">MRAIHYVTIVVILLLTAAMTWVNNDQDAPIPILILAFGALGATVREHVEMRSLSGEEKAKRLSDAAIIVCFKPVVGALIALILMSLLLSGMVSGDLFPKFINIEGKFESGRSVLRGGVSLAENGDFYKMIAWSIIAGYSEKFVLAKLDGLTGKKMPPATGKEQ</sequence>
<feature type="transmembrane region" description="Helical" evidence="1">
    <location>
        <begin position="65"/>
        <end position="88"/>
    </location>
</feature>
<feature type="transmembrane region" description="Helical" evidence="1">
    <location>
        <begin position="5"/>
        <end position="22"/>
    </location>
</feature>
<dbReference type="RefSeq" id="WP_274053022.1">
    <property type="nucleotide sequence ID" value="NZ_CP059693.1"/>
</dbReference>
<keyword evidence="1" id="KW-0472">Membrane</keyword>
<keyword evidence="1" id="KW-0812">Transmembrane</keyword>
<protein>
    <submittedName>
        <fullName evidence="2">Uncharacterized protein</fullName>
    </submittedName>
</protein>
<dbReference type="Proteomes" id="UP001215231">
    <property type="component" value="Chromosome"/>
</dbReference>
<organism evidence="2 3">
    <name type="scientific">Thalassomonas haliotis</name>
    <dbReference type="NCBI Taxonomy" id="485448"/>
    <lineage>
        <taxon>Bacteria</taxon>
        <taxon>Pseudomonadati</taxon>
        <taxon>Pseudomonadota</taxon>
        <taxon>Gammaproteobacteria</taxon>
        <taxon>Alteromonadales</taxon>
        <taxon>Colwelliaceae</taxon>
        <taxon>Thalassomonas</taxon>
    </lineage>
</organism>
<reference evidence="2 3" key="1">
    <citation type="journal article" date="2022" name="Mar. Drugs">
        <title>Bioassay-Guided Fractionation Leads to the Detection of Cholic Acid Generated by the Rare Thalassomonas sp.</title>
        <authorList>
            <person name="Pheiffer F."/>
            <person name="Schneider Y.K."/>
            <person name="Hansen E.H."/>
            <person name="Andersen J.H."/>
            <person name="Isaksson J."/>
            <person name="Busche T."/>
            <person name="R C."/>
            <person name="Kalinowski J."/>
            <person name="Zyl L.V."/>
            <person name="Trindade M."/>
        </authorList>
    </citation>
    <scope>NUCLEOTIDE SEQUENCE [LARGE SCALE GENOMIC DNA]</scope>
    <source>
        <strain evidence="2 3">A5K-61T</strain>
    </source>
</reference>
<evidence type="ECO:0000313" key="3">
    <source>
        <dbReference type="Proteomes" id="UP001215231"/>
    </source>
</evidence>
<keyword evidence="3" id="KW-1185">Reference proteome</keyword>
<name>A0ABY7VI73_9GAMM</name>
<keyword evidence="1" id="KW-1133">Transmembrane helix</keyword>
<feature type="transmembrane region" description="Helical" evidence="1">
    <location>
        <begin position="28"/>
        <end position="44"/>
    </location>
</feature>
<evidence type="ECO:0000313" key="2">
    <source>
        <dbReference type="EMBL" id="WDE12716.1"/>
    </source>
</evidence>
<dbReference type="EMBL" id="CP059693">
    <property type="protein sequence ID" value="WDE12716.1"/>
    <property type="molecule type" value="Genomic_DNA"/>
</dbReference>
<gene>
    <name evidence="2" type="ORF">H3N35_04395</name>
</gene>